<organism evidence="8 9">
    <name type="scientific">Stenomitos frigidus ULC18</name>
    <dbReference type="NCBI Taxonomy" id="2107698"/>
    <lineage>
        <taxon>Bacteria</taxon>
        <taxon>Bacillati</taxon>
        <taxon>Cyanobacteriota</taxon>
        <taxon>Cyanophyceae</taxon>
        <taxon>Leptolyngbyales</taxon>
        <taxon>Leptolyngbyaceae</taxon>
        <taxon>Stenomitos</taxon>
    </lineage>
</organism>
<name>A0A2T1DZK6_9CYAN</name>
<feature type="transmembrane region" description="Helical" evidence="7">
    <location>
        <begin position="42"/>
        <end position="63"/>
    </location>
</feature>
<sequence length="455" mass="49708">MSSTSTPSVKKLAIRGAVWTIFGYGSSQILRFGSNLILTRLLFPELFGLMALVGILIAGLHLFSDLGLNASIIQSKRGDDPTFLNTAWTLQVLRGVVLWLCCLGIAYPSAQFYHEPRLLWLIPLVGVSTLIGGFGSTALSTLNRHLALKYITLFELGGQLIALIVTLVWAWLSPSVLSLIAGGLVASVIQTILSHRLNGEIRNRFTWDPSAVKELLSFGKWIFLSTAIFFLSSSTDRLILGKLFTLQQLGVYGIALTLAEVPRSIVFAVATKVIYPAYSKFVDLPRSEFRAKIVEHRRPMLIALAVANALIVGLGDLIISSLYDDRYTAASWMFPMLAIGMWPLVLIQTIDQGLWALGKPNYWTFGSFLSFLCYAIGIPFGFHSPLHEVGAVLAVAVSNVPIWVVVMYGLWREKLLALRQDLSMTALFLALLGLVIAIRISIGSGSPFGSFGAGA</sequence>
<dbReference type="RefSeq" id="WP_106258483.1">
    <property type="nucleotide sequence ID" value="NZ_CAWNSW010000038.1"/>
</dbReference>
<evidence type="ECO:0000256" key="7">
    <source>
        <dbReference type="SAM" id="Phobius"/>
    </source>
</evidence>
<evidence type="ECO:0000256" key="6">
    <source>
        <dbReference type="ARBA" id="ARBA00023136"/>
    </source>
</evidence>
<evidence type="ECO:0000256" key="3">
    <source>
        <dbReference type="ARBA" id="ARBA00022475"/>
    </source>
</evidence>
<feature type="transmembrane region" description="Helical" evidence="7">
    <location>
        <begin position="176"/>
        <end position="194"/>
    </location>
</feature>
<dbReference type="Pfam" id="PF13440">
    <property type="entry name" value="Polysacc_synt_3"/>
    <property type="match status" value="1"/>
</dbReference>
<dbReference type="EMBL" id="PVWK01000118">
    <property type="protein sequence ID" value="PSB25926.1"/>
    <property type="molecule type" value="Genomic_DNA"/>
</dbReference>
<comment type="caution">
    <text evidence="8">The sequence shown here is derived from an EMBL/GenBank/DDBJ whole genome shotgun (WGS) entry which is preliminary data.</text>
</comment>
<feature type="transmembrane region" description="Helical" evidence="7">
    <location>
        <begin position="151"/>
        <end position="170"/>
    </location>
</feature>
<feature type="transmembrane region" description="Helical" evidence="7">
    <location>
        <begin position="422"/>
        <end position="442"/>
    </location>
</feature>
<reference evidence="8 9" key="2">
    <citation type="submission" date="2018-03" db="EMBL/GenBank/DDBJ databases">
        <title>The ancient ancestry and fast evolution of plastids.</title>
        <authorList>
            <person name="Moore K.R."/>
            <person name="Magnabosco C."/>
            <person name="Momper L."/>
            <person name="Gold D.A."/>
            <person name="Bosak T."/>
            <person name="Fournier G.P."/>
        </authorList>
    </citation>
    <scope>NUCLEOTIDE SEQUENCE [LARGE SCALE GENOMIC DNA]</scope>
    <source>
        <strain evidence="8 9">ULC18</strain>
    </source>
</reference>
<feature type="transmembrane region" description="Helical" evidence="7">
    <location>
        <begin position="118"/>
        <end position="139"/>
    </location>
</feature>
<keyword evidence="6 7" id="KW-0472">Membrane</keyword>
<dbReference type="PANTHER" id="PTHR30250:SF10">
    <property type="entry name" value="LIPOPOLYSACCHARIDE BIOSYNTHESIS PROTEIN WZXC"/>
    <property type="match status" value="1"/>
</dbReference>
<feature type="transmembrane region" description="Helical" evidence="7">
    <location>
        <begin position="83"/>
        <end position="106"/>
    </location>
</feature>
<keyword evidence="3" id="KW-1003">Cell membrane</keyword>
<comment type="subcellular location">
    <subcellularLocation>
        <location evidence="1">Cell membrane</location>
        <topology evidence="1">Multi-pass membrane protein</topology>
    </subcellularLocation>
</comment>
<feature type="transmembrane region" description="Helical" evidence="7">
    <location>
        <begin position="362"/>
        <end position="383"/>
    </location>
</feature>
<feature type="transmembrane region" description="Helical" evidence="7">
    <location>
        <begin position="389"/>
        <end position="410"/>
    </location>
</feature>
<feature type="transmembrane region" description="Helical" evidence="7">
    <location>
        <begin position="215"/>
        <end position="232"/>
    </location>
</feature>
<reference evidence="9" key="1">
    <citation type="submission" date="2018-02" db="EMBL/GenBank/DDBJ databases">
        <authorList>
            <person name="Moore K."/>
            <person name="Momper L."/>
        </authorList>
    </citation>
    <scope>NUCLEOTIDE SEQUENCE [LARGE SCALE GENOMIC DNA]</scope>
    <source>
        <strain evidence="9">ULC18</strain>
    </source>
</reference>
<keyword evidence="9" id="KW-1185">Reference proteome</keyword>
<dbReference type="InterPro" id="IPR050833">
    <property type="entry name" value="Poly_Biosynth_Transport"/>
</dbReference>
<evidence type="ECO:0000256" key="4">
    <source>
        <dbReference type="ARBA" id="ARBA00022692"/>
    </source>
</evidence>
<gene>
    <name evidence="8" type="ORF">C7B82_21550</name>
</gene>
<dbReference type="AlphaFoldDB" id="A0A2T1DZK6"/>
<dbReference type="OrthoDB" id="9770347at2"/>
<evidence type="ECO:0000256" key="1">
    <source>
        <dbReference type="ARBA" id="ARBA00004651"/>
    </source>
</evidence>
<dbReference type="PANTHER" id="PTHR30250">
    <property type="entry name" value="PST FAMILY PREDICTED COLANIC ACID TRANSPORTER"/>
    <property type="match status" value="1"/>
</dbReference>
<evidence type="ECO:0000256" key="5">
    <source>
        <dbReference type="ARBA" id="ARBA00022989"/>
    </source>
</evidence>
<dbReference type="GO" id="GO:0005886">
    <property type="term" value="C:plasma membrane"/>
    <property type="evidence" value="ECO:0007669"/>
    <property type="project" value="UniProtKB-SubCell"/>
</dbReference>
<accession>A0A2T1DZK6</accession>
<feature type="transmembrane region" description="Helical" evidence="7">
    <location>
        <begin position="12"/>
        <end position="30"/>
    </location>
</feature>
<evidence type="ECO:0000256" key="2">
    <source>
        <dbReference type="ARBA" id="ARBA00007430"/>
    </source>
</evidence>
<keyword evidence="5 7" id="KW-1133">Transmembrane helix</keyword>
<dbReference type="Proteomes" id="UP000239576">
    <property type="component" value="Unassembled WGS sequence"/>
</dbReference>
<comment type="similarity">
    <text evidence="2">Belongs to the polysaccharide synthase family.</text>
</comment>
<feature type="transmembrane region" description="Helical" evidence="7">
    <location>
        <begin position="299"/>
        <end position="323"/>
    </location>
</feature>
<feature type="transmembrane region" description="Helical" evidence="7">
    <location>
        <begin position="329"/>
        <end position="350"/>
    </location>
</feature>
<protein>
    <submittedName>
        <fullName evidence="8">Polysaccharide biosynthesis protein</fullName>
    </submittedName>
</protein>
<proteinExistence type="inferred from homology"/>
<feature type="transmembrane region" description="Helical" evidence="7">
    <location>
        <begin position="252"/>
        <end position="278"/>
    </location>
</feature>
<evidence type="ECO:0000313" key="9">
    <source>
        <dbReference type="Proteomes" id="UP000239576"/>
    </source>
</evidence>
<keyword evidence="4 7" id="KW-0812">Transmembrane</keyword>
<evidence type="ECO:0000313" key="8">
    <source>
        <dbReference type="EMBL" id="PSB25926.1"/>
    </source>
</evidence>